<dbReference type="PANTHER" id="PTHR24074">
    <property type="entry name" value="CO-CHAPERONE PROTEIN DJLA"/>
    <property type="match status" value="1"/>
</dbReference>
<evidence type="ECO:0000313" key="4">
    <source>
        <dbReference type="EMBL" id="CAA9526559.1"/>
    </source>
</evidence>
<dbReference type="AlphaFoldDB" id="A0A6J4TN27"/>
<dbReference type="InterPro" id="IPR050817">
    <property type="entry name" value="DjlA_DnaK_co-chaperone"/>
</dbReference>
<feature type="region of interest" description="Disordered" evidence="1">
    <location>
        <begin position="215"/>
        <end position="262"/>
    </location>
</feature>
<organism evidence="4">
    <name type="scientific">uncultured Rubrobacteraceae bacterium</name>
    <dbReference type="NCBI Taxonomy" id="349277"/>
    <lineage>
        <taxon>Bacteria</taxon>
        <taxon>Bacillati</taxon>
        <taxon>Actinomycetota</taxon>
        <taxon>Rubrobacteria</taxon>
        <taxon>Rubrobacterales</taxon>
        <taxon>Rubrobacteraceae</taxon>
        <taxon>environmental samples</taxon>
    </lineage>
</organism>
<evidence type="ECO:0000256" key="1">
    <source>
        <dbReference type="SAM" id="MobiDB-lite"/>
    </source>
</evidence>
<feature type="domain" description="J" evidence="3">
    <location>
        <begin position="269"/>
        <end position="331"/>
    </location>
</feature>
<sequence>MLNARTLRQINERPKDVNRLPLLAAGGGSAALAALLYMVLALPLPALAALLVGTLLVLVLHRSQKARTTVPLTYEGKLDGETRARFDSVSGALEGLASSGGIHHLRSERRSREGEDTLPPERGPAGVGLLETPGIRADVPVWGVEAGGERLLFFPEGVLRHKNDRYEGIAYGSLRVGFPEVRFFEGETVLEIGGPRGLSVRLEVPDREAAARFGHAFGAGDPPKDPPGNPEEAASSPGEERGDSSRRREEAGASSEDQAGASLSAEVAEALGILGLEEGASMAQIGAAYKRMARTYHPDKVAGESVQIREYAEEKMKEVNAAYSTLKLRGRDPAAVGTG</sequence>
<accession>A0A6J4TN27</accession>
<keyword evidence="2" id="KW-0472">Membrane</keyword>
<dbReference type="PRINTS" id="PR00625">
    <property type="entry name" value="JDOMAIN"/>
</dbReference>
<dbReference type="InterPro" id="IPR001623">
    <property type="entry name" value="DnaJ_domain"/>
</dbReference>
<protein>
    <recommendedName>
        <fullName evidence="3">J domain-containing protein</fullName>
    </recommendedName>
</protein>
<gene>
    <name evidence="4" type="ORF">AVDCRST_MAG05-4022</name>
</gene>
<dbReference type="PROSITE" id="PS50076">
    <property type="entry name" value="DNAJ_2"/>
    <property type="match status" value="1"/>
</dbReference>
<dbReference type="CDD" id="cd06257">
    <property type="entry name" value="DnaJ"/>
    <property type="match status" value="1"/>
</dbReference>
<evidence type="ECO:0000256" key="2">
    <source>
        <dbReference type="SAM" id="Phobius"/>
    </source>
</evidence>
<dbReference type="EMBL" id="CADCVM010000442">
    <property type="protein sequence ID" value="CAA9526559.1"/>
    <property type="molecule type" value="Genomic_DNA"/>
</dbReference>
<feature type="transmembrane region" description="Helical" evidence="2">
    <location>
        <begin position="20"/>
        <end position="38"/>
    </location>
</feature>
<reference evidence="4" key="1">
    <citation type="submission" date="2020-02" db="EMBL/GenBank/DDBJ databases">
        <authorList>
            <person name="Meier V. D."/>
        </authorList>
    </citation>
    <scope>NUCLEOTIDE SEQUENCE</scope>
    <source>
        <strain evidence="4">AVDCRST_MAG05</strain>
    </source>
</reference>
<name>A0A6J4TN27_9ACTN</name>
<dbReference type="SUPFAM" id="SSF46565">
    <property type="entry name" value="Chaperone J-domain"/>
    <property type="match status" value="1"/>
</dbReference>
<dbReference type="SMART" id="SM00271">
    <property type="entry name" value="DnaJ"/>
    <property type="match status" value="1"/>
</dbReference>
<feature type="region of interest" description="Disordered" evidence="1">
    <location>
        <begin position="106"/>
        <end position="127"/>
    </location>
</feature>
<dbReference type="Gene3D" id="1.10.287.110">
    <property type="entry name" value="DnaJ domain"/>
    <property type="match status" value="1"/>
</dbReference>
<dbReference type="Pfam" id="PF00226">
    <property type="entry name" value="DnaJ"/>
    <property type="match status" value="1"/>
</dbReference>
<keyword evidence="2" id="KW-0812">Transmembrane</keyword>
<dbReference type="InterPro" id="IPR036869">
    <property type="entry name" value="J_dom_sf"/>
</dbReference>
<evidence type="ECO:0000259" key="3">
    <source>
        <dbReference type="PROSITE" id="PS50076"/>
    </source>
</evidence>
<proteinExistence type="predicted"/>
<keyword evidence="2" id="KW-1133">Transmembrane helix</keyword>
<feature type="compositionally biased region" description="Basic and acidic residues" evidence="1">
    <location>
        <begin position="238"/>
        <end position="251"/>
    </location>
</feature>